<dbReference type="EMBL" id="BJMN01000031">
    <property type="protein sequence ID" value="GEB59147.1"/>
    <property type="molecule type" value="Genomic_DNA"/>
</dbReference>
<dbReference type="PROSITE" id="PS51257">
    <property type="entry name" value="PROKAR_LIPOPROTEIN"/>
    <property type="match status" value="1"/>
</dbReference>
<organism evidence="2 3">
    <name type="scientific">Streptomyces gardneri</name>
    <dbReference type="NCBI Taxonomy" id="66892"/>
    <lineage>
        <taxon>Bacteria</taxon>
        <taxon>Bacillati</taxon>
        <taxon>Actinomycetota</taxon>
        <taxon>Actinomycetes</taxon>
        <taxon>Kitasatosporales</taxon>
        <taxon>Streptomycetaceae</taxon>
        <taxon>Streptomyces</taxon>
    </lineage>
</organism>
<dbReference type="OrthoDB" id="4301920at2"/>
<gene>
    <name evidence="2" type="ORF">SGA01_47520</name>
</gene>
<dbReference type="Proteomes" id="UP000315226">
    <property type="component" value="Unassembled WGS sequence"/>
</dbReference>
<dbReference type="RefSeq" id="WP_141298391.1">
    <property type="nucleotide sequence ID" value="NZ_BJMN01000031.1"/>
</dbReference>
<evidence type="ECO:0000313" key="3">
    <source>
        <dbReference type="Proteomes" id="UP000315226"/>
    </source>
</evidence>
<dbReference type="AlphaFoldDB" id="A0A4Y3RQQ8"/>
<evidence type="ECO:0008006" key="4">
    <source>
        <dbReference type="Google" id="ProtNLM"/>
    </source>
</evidence>
<evidence type="ECO:0000256" key="1">
    <source>
        <dbReference type="SAM" id="SignalP"/>
    </source>
</evidence>
<feature type="signal peptide" evidence="1">
    <location>
        <begin position="1"/>
        <end position="21"/>
    </location>
</feature>
<sequence>MSVRRRLTTATGAVLLTLAVAGCSSLDRTMVGTLSYETDRDVVVTVTSPSVNGCHRLLVPRGATRVENDTLVDIRLYPTRDCKGKHNIYLPTSTSNEIAPGALPWRSYSVIH</sequence>
<reference evidence="2 3" key="1">
    <citation type="submission" date="2019-06" db="EMBL/GenBank/DDBJ databases">
        <title>Whole genome shotgun sequence of Streptomyces gardneri NBRC 12865.</title>
        <authorList>
            <person name="Hosoyama A."/>
            <person name="Uohara A."/>
            <person name="Ohji S."/>
            <person name="Ichikawa N."/>
        </authorList>
    </citation>
    <scope>NUCLEOTIDE SEQUENCE [LARGE SCALE GENOMIC DNA]</scope>
    <source>
        <strain evidence="2 3">NBRC 12865</strain>
    </source>
</reference>
<feature type="chain" id="PRO_5021265434" description="Lipoprotein" evidence="1">
    <location>
        <begin position="22"/>
        <end position="112"/>
    </location>
</feature>
<proteinExistence type="predicted"/>
<protein>
    <recommendedName>
        <fullName evidence="4">Lipoprotein</fullName>
    </recommendedName>
</protein>
<comment type="caution">
    <text evidence="2">The sequence shown here is derived from an EMBL/GenBank/DDBJ whole genome shotgun (WGS) entry which is preliminary data.</text>
</comment>
<keyword evidence="1" id="KW-0732">Signal</keyword>
<name>A0A4Y3RQQ8_9ACTN</name>
<evidence type="ECO:0000313" key="2">
    <source>
        <dbReference type="EMBL" id="GEB59147.1"/>
    </source>
</evidence>
<accession>A0A4Y3RQQ8</accession>
<keyword evidence="3" id="KW-1185">Reference proteome</keyword>